<sequence length="851" mass="90799">MAPSDEVSGLRLAAAERLLASVGNPALERLAELASRLLDAAAAQVSLIGSEQVVGAAAGGAVGSTGERSPAHDSVCTVTARLGEPLIVTDASADDRLQDLGAVSDGRVRAYLGVPLVGKDGHVVGAMCVFDPQVRAWSTDDVLVLRDLAAAAVAELELSALAVEYEADRVRWQLAVTAAGIGSFDWDLVTGRLEFDDQLHALFGVSRADFGGTIAAFEACLHPDDRGRVAKAITRAIDGCTEYRADYRVVRPDGTTCWVRARGSALPGPDGTAVRMLGAAYDTTAEREADDRLSRVLESMASAFFLLDDDWRFTYVNAEAERVLGRPRGELLGGVLWDLFPFAVGSSFEEHYRGAVATGEPRTFEAYYPPPLDAWFEVRAWPGPDGLSVYFHDITARHDAEQQRAEASALAEKTRQRLELLSTVSADLSSTLDTEYAVGRLARHLVRDFGSWCLVTLRDEQRHLRDIAGWHADPALRPVVARYAQLRLGALAPGSFLHQALRTGEPVVVPGATDAISGVLSGEARDVLRSLAPRTGYVVPMRARGRTVGAVTLFLDDAHAEDLAPEDLSLLVQVADRAGLALDTAQHYQSQRKMAETLQRALLSAPAEPDDLSVVVRYVPAAEAAQVGGDWYDAFVQPAGSTVLVIGDVMGHDRHAAAAMSQVRTLLRGIAVTTGGPPRAVVGALDRALETLGVEAMATAVVMRLEQNAGERAAGTTRLRWTNAGHLAPLLVDPDGAVRELAAAEPELVLGVSSGTVRTDAEVVVPRGSTVLLYTDGLVERRGEHLQDGIDRLVGLVAELVPEARARVADDPDRVLDPVHLADALLARVGEDGAPDDDIALLVVHLATQHD</sequence>
<dbReference type="InterPro" id="IPR052016">
    <property type="entry name" value="Bact_Sigma-Reg"/>
</dbReference>
<dbReference type="Gene3D" id="2.10.70.100">
    <property type="match status" value="1"/>
</dbReference>
<name>A0A3M2IVA0_9CELL</name>
<dbReference type="InterPro" id="IPR036457">
    <property type="entry name" value="PPM-type-like_dom_sf"/>
</dbReference>
<dbReference type="Gene3D" id="3.30.450.20">
    <property type="entry name" value="PAS domain"/>
    <property type="match status" value="2"/>
</dbReference>
<dbReference type="GO" id="GO:0016791">
    <property type="term" value="F:phosphatase activity"/>
    <property type="evidence" value="ECO:0007669"/>
    <property type="project" value="TreeGrafter"/>
</dbReference>
<dbReference type="Pfam" id="PF01590">
    <property type="entry name" value="GAF"/>
    <property type="match status" value="2"/>
</dbReference>
<dbReference type="SMART" id="SM00086">
    <property type="entry name" value="PAC"/>
    <property type="match status" value="1"/>
</dbReference>
<evidence type="ECO:0000313" key="5">
    <source>
        <dbReference type="Proteomes" id="UP000269289"/>
    </source>
</evidence>
<dbReference type="InterPro" id="IPR001610">
    <property type="entry name" value="PAC"/>
</dbReference>
<dbReference type="InterPro" id="IPR000700">
    <property type="entry name" value="PAS-assoc_C"/>
</dbReference>
<proteinExistence type="predicted"/>
<dbReference type="Pfam" id="PF08448">
    <property type="entry name" value="PAS_4"/>
    <property type="match status" value="1"/>
</dbReference>
<dbReference type="PANTHER" id="PTHR43156:SF2">
    <property type="entry name" value="STAGE II SPORULATION PROTEIN E"/>
    <property type="match status" value="1"/>
</dbReference>
<dbReference type="InterPro" id="IPR000014">
    <property type="entry name" value="PAS"/>
</dbReference>
<dbReference type="Pfam" id="PF07228">
    <property type="entry name" value="SpoIIE"/>
    <property type="match status" value="1"/>
</dbReference>
<reference evidence="4 5" key="1">
    <citation type="submission" date="2018-10" db="EMBL/GenBank/DDBJ databases">
        <title>Isolation, diversity and antifungal activity of actinobacteria from wheat.</title>
        <authorList>
            <person name="Han C."/>
        </authorList>
    </citation>
    <scope>NUCLEOTIDE SEQUENCE [LARGE SCALE GENOMIC DNA]</scope>
    <source>
        <strain evidence="4 5">NEAU-YY56</strain>
    </source>
</reference>
<evidence type="ECO:0000256" key="1">
    <source>
        <dbReference type="ARBA" id="ARBA00022801"/>
    </source>
</evidence>
<protein>
    <submittedName>
        <fullName evidence="4">GAF domain-containing protein</fullName>
    </submittedName>
</protein>
<dbReference type="InterPro" id="IPR013656">
    <property type="entry name" value="PAS_4"/>
</dbReference>
<dbReference type="InterPro" id="IPR035965">
    <property type="entry name" value="PAS-like_dom_sf"/>
</dbReference>
<dbReference type="SUPFAM" id="SSF55785">
    <property type="entry name" value="PYP-like sensor domain (PAS domain)"/>
    <property type="match status" value="2"/>
</dbReference>
<organism evidence="4 5">
    <name type="scientific">Cellulomonas triticagri</name>
    <dbReference type="NCBI Taxonomy" id="2483352"/>
    <lineage>
        <taxon>Bacteria</taxon>
        <taxon>Bacillati</taxon>
        <taxon>Actinomycetota</taxon>
        <taxon>Actinomycetes</taxon>
        <taxon>Micrococcales</taxon>
        <taxon>Cellulomonadaceae</taxon>
        <taxon>Cellulomonas</taxon>
    </lineage>
</organism>
<dbReference type="EMBL" id="RFFI01000115">
    <property type="protein sequence ID" value="RMI05049.1"/>
    <property type="molecule type" value="Genomic_DNA"/>
</dbReference>
<dbReference type="PANTHER" id="PTHR43156">
    <property type="entry name" value="STAGE II SPORULATION PROTEIN E-RELATED"/>
    <property type="match status" value="1"/>
</dbReference>
<accession>A0A3M2IVA0</accession>
<evidence type="ECO:0000313" key="4">
    <source>
        <dbReference type="EMBL" id="RMI05049.1"/>
    </source>
</evidence>
<dbReference type="InterPro" id="IPR013655">
    <property type="entry name" value="PAS_fold_3"/>
</dbReference>
<dbReference type="SMART" id="SM00331">
    <property type="entry name" value="PP2C_SIG"/>
    <property type="match status" value="1"/>
</dbReference>
<dbReference type="SMART" id="SM00091">
    <property type="entry name" value="PAS"/>
    <property type="match status" value="2"/>
</dbReference>
<dbReference type="Gene3D" id="3.30.450.40">
    <property type="match status" value="2"/>
</dbReference>
<dbReference type="InterPro" id="IPR003018">
    <property type="entry name" value="GAF"/>
</dbReference>
<dbReference type="InterPro" id="IPR029016">
    <property type="entry name" value="GAF-like_dom_sf"/>
</dbReference>
<dbReference type="InterPro" id="IPR001932">
    <property type="entry name" value="PPM-type_phosphatase-like_dom"/>
</dbReference>
<evidence type="ECO:0000259" key="2">
    <source>
        <dbReference type="PROSITE" id="PS50112"/>
    </source>
</evidence>
<gene>
    <name evidence="4" type="ORF">EBM89_16710</name>
</gene>
<dbReference type="NCBIfam" id="TIGR00229">
    <property type="entry name" value="sensory_box"/>
    <property type="match status" value="2"/>
</dbReference>
<evidence type="ECO:0000259" key="3">
    <source>
        <dbReference type="PROSITE" id="PS50113"/>
    </source>
</evidence>
<dbReference type="OrthoDB" id="319881at2"/>
<dbReference type="CDD" id="cd00130">
    <property type="entry name" value="PAS"/>
    <property type="match status" value="2"/>
</dbReference>
<dbReference type="Pfam" id="PF08447">
    <property type="entry name" value="PAS_3"/>
    <property type="match status" value="1"/>
</dbReference>
<dbReference type="SUPFAM" id="SSF55781">
    <property type="entry name" value="GAF domain-like"/>
    <property type="match status" value="2"/>
</dbReference>
<keyword evidence="1" id="KW-0378">Hydrolase</keyword>
<dbReference type="Proteomes" id="UP000269289">
    <property type="component" value="Unassembled WGS sequence"/>
</dbReference>
<keyword evidence="5" id="KW-1185">Reference proteome</keyword>
<feature type="domain" description="PAS" evidence="2">
    <location>
        <begin position="289"/>
        <end position="333"/>
    </location>
</feature>
<dbReference type="PROSITE" id="PS50112">
    <property type="entry name" value="PAS"/>
    <property type="match status" value="1"/>
</dbReference>
<dbReference type="AlphaFoldDB" id="A0A3M2IVA0"/>
<dbReference type="PROSITE" id="PS50113">
    <property type="entry name" value="PAC"/>
    <property type="match status" value="1"/>
</dbReference>
<dbReference type="Gene3D" id="3.60.40.10">
    <property type="entry name" value="PPM-type phosphatase domain"/>
    <property type="match status" value="1"/>
</dbReference>
<dbReference type="SUPFAM" id="SSF81606">
    <property type="entry name" value="PP2C-like"/>
    <property type="match status" value="1"/>
</dbReference>
<comment type="caution">
    <text evidence="4">The sequence shown here is derived from an EMBL/GenBank/DDBJ whole genome shotgun (WGS) entry which is preliminary data.</text>
</comment>
<dbReference type="SMART" id="SM00065">
    <property type="entry name" value="GAF"/>
    <property type="match status" value="2"/>
</dbReference>
<feature type="domain" description="PAC" evidence="3">
    <location>
        <begin position="243"/>
        <end position="295"/>
    </location>
</feature>